<dbReference type="EMBL" id="RAWG01000217">
    <property type="protein sequence ID" value="RKH37901.1"/>
    <property type="molecule type" value="Genomic_DNA"/>
</dbReference>
<dbReference type="RefSeq" id="WP_120628333.1">
    <property type="nucleotide sequence ID" value="NZ_RAWG01000217.1"/>
</dbReference>
<comment type="caution">
    <text evidence="1">The sequence shown here is derived from an EMBL/GenBank/DDBJ whole genome shotgun (WGS) entry which is preliminary data.</text>
</comment>
<protein>
    <submittedName>
        <fullName evidence="1">Uncharacterized protein</fullName>
    </submittedName>
</protein>
<keyword evidence="2" id="KW-1185">Reference proteome</keyword>
<evidence type="ECO:0000313" key="2">
    <source>
        <dbReference type="Proteomes" id="UP000273405"/>
    </source>
</evidence>
<name>A0A3A8N6L6_9BACT</name>
<dbReference type="AlphaFoldDB" id="A0A3A8N6L6"/>
<proteinExistence type="predicted"/>
<organism evidence="1 2">
    <name type="scientific">Corallococcus sicarius</name>
    <dbReference type="NCBI Taxonomy" id="2316726"/>
    <lineage>
        <taxon>Bacteria</taxon>
        <taxon>Pseudomonadati</taxon>
        <taxon>Myxococcota</taxon>
        <taxon>Myxococcia</taxon>
        <taxon>Myxococcales</taxon>
        <taxon>Cystobacterineae</taxon>
        <taxon>Myxococcaceae</taxon>
        <taxon>Corallococcus</taxon>
    </lineage>
</organism>
<dbReference type="Proteomes" id="UP000273405">
    <property type="component" value="Unassembled WGS sequence"/>
</dbReference>
<sequence length="319" mass="34681">MLEVELDIFSGRPNPTWQLSEKEEKQLMERVFAEPAQLSAASPSEEDFGLGYRGFVVRQTKPDTGPWGTTKRPAGLRFAAGLTVPRGFLPLEFRAGSRSGKGTSVADFLLKTSERREEPVTDALREVVRGGISRVPALKGPVEPSARAKAAAAPRTPKQIGVEGSTWWSCPSALYSANAATFNEPQYVTQNNCYCFAANHLANSRYALPGRRGGQPATSITCAGVTAGLRADGWVDTCQTNTLTIAMVIWPDMDYHFYRVVTGGPAWWWGHKPGGTPARYTDNSGRALANGLGPSNCDRGPYTNFCGYFYQNNLTAFVA</sequence>
<gene>
    <name evidence="1" type="ORF">D7X12_28040</name>
</gene>
<reference evidence="2" key="1">
    <citation type="submission" date="2018-09" db="EMBL/GenBank/DDBJ databases">
        <authorList>
            <person name="Livingstone P.G."/>
            <person name="Whitworth D.E."/>
        </authorList>
    </citation>
    <scope>NUCLEOTIDE SEQUENCE [LARGE SCALE GENOMIC DNA]</scope>
    <source>
        <strain evidence="2">CA040B</strain>
    </source>
</reference>
<dbReference type="OrthoDB" id="6015145at2"/>
<accession>A0A3A8N6L6</accession>
<evidence type="ECO:0000313" key="1">
    <source>
        <dbReference type="EMBL" id="RKH37901.1"/>
    </source>
</evidence>